<dbReference type="AlphaFoldDB" id="A0A1M7RK24"/>
<dbReference type="EMBL" id="FRCS01000017">
    <property type="protein sequence ID" value="SHN46663.1"/>
    <property type="molecule type" value="Genomic_DNA"/>
</dbReference>
<keyword evidence="2" id="KW-1185">Reference proteome</keyword>
<proteinExistence type="predicted"/>
<dbReference type="RefSeq" id="WP_073264034.1">
    <property type="nucleotide sequence ID" value="NZ_FRCS01000017.1"/>
</dbReference>
<organism evidence="1 2">
    <name type="scientific">Cryptosporangium aurantiacum</name>
    <dbReference type="NCBI Taxonomy" id="134849"/>
    <lineage>
        <taxon>Bacteria</taxon>
        <taxon>Bacillati</taxon>
        <taxon>Actinomycetota</taxon>
        <taxon>Actinomycetes</taxon>
        <taxon>Cryptosporangiales</taxon>
        <taxon>Cryptosporangiaceae</taxon>
        <taxon>Cryptosporangium</taxon>
    </lineage>
</organism>
<accession>A0A1M7RK24</accession>
<sequence>MSDEFRELFERHVGYVVAGDIKAALADMVPERIPAVFEGVTVPGGEVTDARIVDVRRDGETWIGEAVYETPNGPVGLRSIWILHEGAWKANALENFS</sequence>
<protein>
    <recommendedName>
        <fullName evidence="3">SnoaL-like domain-containing protein</fullName>
    </recommendedName>
</protein>
<evidence type="ECO:0000313" key="1">
    <source>
        <dbReference type="EMBL" id="SHN46663.1"/>
    </source>
</evidence>
<evidence type="ECO:0000313" key="2">
    <source>
        <dbReference type="Proteomes" id="UP000184440"/>
    </source>
</evidence>
<dbReference type="STRING" id="134849.SAMN05443668_11746"/>
<dbReference type="OrthoDB" id="4554883at2"/>
<dbReference type="Proteomes" id="UP000184440">
    <property type="component" value="Unassembled WGS sequence"/>
</dbReference>
<evidence type="ECO:0008006" key="3">
    <source>
        <dbReference type="Google" id="ProtNLM"/>
    </source>
</evidence>
<reference evidence="1 2" key="1">
    <citation type="submission" date="2016-11" db="EMBL/GenBank/DDBJ databases">
        <authorList>
            <person name="Jaros S."/>
            <person name="Januszkiewicz K."/>
            <person name="Wedrychowicz H."/>
        </authorList>
    </citation>
    <scope>NUCLEOTIDE SEQUENCE [LARGE SCALE GENOMIC DNA]</scope>
    <source>
        <strain evidence="1 2">DSM 46144</strain>
    </source>
</reference>
<name>A0A1M7RK24_9ACTN</name>
<gene>
    <name evidence="1" type="ORF">SAMN05443668_11746</name>
</gene>